<dbReference type="EnsemblMetazoa" id="AARA012069-RA">
    <property type="protein sequence ID" value="AARA012069-PA"/>
    <property type="gene ID" value="AARA012069"/>
</dbReference>
<dbReference type="EMBL" id="APCN01009751">
    <property type="status" value="NOT_ANNOTATED_CDS"/>
    <property type="molecule type" value="Genomic_DNA"/>
</dbReference>
<feature type="region of interest" description="Disordered" evidence="1">
    <location>
        <begin position="114"/>
        <end position="135"/>
    </location>
</feature>
<keyword evidence="4" id="KW-1185">Reference proteome</keyword>
<keyword evidence="2" id="KW-0812">Transmembrane</keyword>
<dbReference type="EMBL" id="APCN01009750">
    <property type="status" value="NOT_ANNOTATED_CDS"/>
    <property type="molecule type" value="Genomic_DNA"/>
</dbReference>
<dbReference type="VEuPathDB" id="VectorBase:AARA012069"/>
<feature type="compositionally biased region" description="Acidic residues" evidence="1">
    <location>
        <begin position="12"/>
        <end position="29"/>
    </location>
</feature>
<protein>
    <submittedName>
        <fullName evidence="3">Uncharacterized protein</fullName>
    </submittedName>
</protein>
<evidence type="ECO:0000313" key="3">
    <source>
        <dbReference type="EnsemblMetazoa" id="AARA012069-PA"/>
    </source>
</evidence>
<name>A0A182IEP2_ANOAR</name>
<evidence type="ECO:0000256" key="1">
    <source>
        <dbReference type="SAM" id="MobiDB-lite"/>
    </source>
</evidence>
<evidence type="ECO:0000256" key="2">
    <source>
        <dbReference type="SAM" id="Phobius"/>
    </source>
</evidence>
<accession>A0A182IEP2</accession>
<keyword evidence="2" id="KW-1133">Transmembrane helix</keyword>
<evidence type="ECO:0000313" key="4">
    <source>
        <dbReference type="Proteomes" id="UP000075840"/>
    </source>
</evidence>
<reference evidence="3" key="1">
    <citation type="submission" date="2022-08" db="UniProtKB">
        <authorList>
            <consortium name="EnsemblMetazoa"/>
        </authorList>
    </citation>
    <scope>IDENTIFICATION</scope>
    <source>
        <strain evidence="3">Dongola</strain>
    </source>
</reference>
<feature type="transmembrane region" description="Helical" evidence="2">
    <location>
        <begin position="154"/>
        <end position="177"/>
    </location>
</feature>
<sequence length="196" mass="18983">MEVIDDAAPLSESEEEGTTDASSGEDTDVEDIQVEVEMPDHPYGDLSCQDGLRMNSGFGRDDGRAARNFGLDGSDGLGKRGWNGVVGSGVGGGIGGGVRGGTDGGVGSSVRGGTDGGVGSSVGGGTDGGVGGGTDGGVGGGDGGALTHNLPHEVVVVVLVVVAVVVVLVVVLVVVAVKEAVEVAVEVALVQPCGSQ</sequence>
<feature type="region of interest" description="Disordered" evidence="1">
    <location>
        <begin position="1"/>
        <end position="29"/>
    </location>
</feature>
<keyword evidence="2" id="KW-0472">Membrane</keyword>
<organism evidence="3 4">
    <name type="scientific">Anopheles arabiensis</name>
    <name type="common">Mosquito</name>
    <dbReference type="NCBI Taxonomy" id="7173"/>
    <lineage>
        <taxon>Eukaryota</taxon>
        <taxon>Metazoa</taxon>
        <taxon>Ecdysozoa</taxon>
        <taxon>Arthropoda</taxon>
        <taxon>Hexapoda</taxon>
        <taxon>Insecta</taxon>
        <taxon>Pterygota</taxon>
        <taxon>Neoptera</taxon>
        <taxon>Endopterygota</taxon>
        <taxon>Diptera</taxon>
        <taxon>Nematocera</taxon>
        <taxon>Culicoidea</taxon>
        <taxon>Culicidae</taxon>
        <taxon>Anophelinae</taxon>
        <taxon>Anopheles</taxon>
    </lineage>
</organism>
<dbReference type="AlphaFoldDB" id="A0A182IEP2"/>
<proteinExistence type="predicted"/>
<dbReference type="Proteomes" id="UP000075840">
    <property type="component" value="Unassembled WGS sequence"/>
</dbReference>
<dbReference type="VEuPathDB" id="VectorBase:AARA21_007160"/>